<dbReference type="KEGG" id="chyd:H4K34_03450"/>
<keyword evidence="3" id="KW-1185">Reference proteome</keyword>
<accession>A0A7H0VGR2</accession>
<feature type="chain" id="PRO_5028808320" evidence="1">
    <location>
        <begin position="21"/>
        <end position="371"/>
    </location>
</feature>
<organism evidence="2 3">
    <name type="scientific">Croceimicrobium hydrocarbonivorans</name>
    <dbReference type="NCBI Taxonomy" id="2761580"/>
    <lineage>
        <taxon>Bacteria</taxon>
        <taxon>Pseudomonadati</taxon>
        <taxon>Bacteroidota</taxon>
        <taxon>Flavobacteriia</taxon>
        <taxon>Flavobacteriales</taxon>
        <taxon>Owenweeksiaceae</taxon>
        <taxon>Croceimicrobium</taxon>
    </lineage>
</organism>
<dbReference type="AlphaFoldDB" id="A0A7H0VGR2"/>
<dbReference type="Pfam" id="PF14559">
    <property type="entry name" value="TPR_19"/>
    <property type="match status" value="1"/>
</dbReference>
<dbReference type="Proteomes" id="UP000516305">
    <property type="component" value="Chromosome"/>
</dbReference>
<name>A0A7H0VGR2_9FLAO</name>
<dbReference type="EMBL" id="CP060139">
    <property type="protein sequence ID" value="QNR24910.1"/>
    <property type="molecule type" value="Genomic_DNA"/>
</dbReference>
<dbReference type="InterPro" id="IPR021314">
    <property type="entry name" value="DUF2911"/>
</dbReference>
<dbReference type="Pfam" id="PF11138">
    <property type="entry name" value="DUF2911"/>
    <property type="match status" value="1"/>
</dbReference>
<proteinExistence type="predicted"/>
<dbReference type="Gene3D" id="1.25.40.10">
    <property type="entry name" value="Tetratricopeptide repeat domain"/>
    <property type="match status" value="1"/>
</dbReference>
<sequence length="371" mass="41837">MRTSIFGSLLLLFLSASLQAQFHNLALPTASPEVSEEQSLGITKIALHYHSPMARGRKVWEDGRTIPQKGEPIAWRAGANMNTTISFSTDVYIEGQALAAGTYGLHIIPDGHQHRVLFAHANQLWGSYYLDLEKDLSLDVSVQDTTCAYSEKLDYEFDHINDSTLVLGLEWADRRIPIEIKVDLVKTVMTSLRSELRGEDTYRWEAWNDAAQFCYDHQQHLEEGLSWVDHSINGGYGGFGANPNLYNYSTKLYILGALNRVKDQKALLKEALKLSGDRNAKLTFASALLRNGLYAEAAQYLDAAQKELSDDWVLKLDRGVAYYHTGNSKKALKLMKELEKEAPDFFQNRLKQVIAEMEAGSYQYPKAPHRS</sequence>
<reference evidence="2 3" key="1">
    <citation type="submission" date="2020-08" db="EMBL/GenBank/DDBJ databases">
        <title>Croceimicrobium hydrocarbonivorans gen. nov., sp. nov., a novel marine bacterium isolated from a bacterial consortium that degrades polyethylene terephthalate.</title>
        <authorList>
            <person name="Liu R."/>
        </authorList>
    </citation>
    <scope>NUCLEOTIDE SEQUENCE [LARGE SCALE GENOMIC DNA]</scope>
    <source>
        <strain evidence="2 3">A20-9</strain>
    </source>
</reference>
<protein>
    <submittedName>
        <fullName evidence="2">DUF2911 domain-containing protein</fullName>
    </submittedName>
</protein>
<gene>
    <name evidence="2" type="ORF">H4K34_03450</name>
</gene>
<evidence type="ECO:0000256" key="1">
    <source>
        <dbReference type="SAM" id="SignalP"/>
    </source>
</evidence>
<keyword evidence="1" id="KW-0732">Signal</keyword>
<feature type="signal peptide" evidence="1">
    <location>
        <begin position="1"/>
        <end position="20"/>
    </location>
</feature>
<dbReference type="InterPro" id="IPR011990">
    <property type="entry name" value="TPR-like_helical_dom_sf"/>
</dbReference>
<evidence type="ECO:0000313" key="3">
    <source>
        <dbReference type="Proteomes" id="UP000516305"/>
    </source>
</evidence>
<dbReference type="SUPFAM" id="SSF48452">
    <property type="entry name" value="TPR-like"/>
    <property type="match status" value="1"/>
</dbReference>
<dbReference type="RefSeq" id="WP_210759437.1">
    <property type="nucleotide sequence ID" value="NZ_CP060139.1"/>
</dbReference>
<evidence type="ECO:0000313" key="2">
    <source>
        <dbReference type="EMBL" id="QNR24910.1"/>
    </source>
</evidence>